<dbReference type="PROSITE" id="PS51257">
    <property type="entry name" value="PROKAR_LIPOPROTEIN"/>
    <property type="match status" value="1"/>
</dbReference>
<dbReference type="PANTHER" id="PTHR34484:SF2">
    <property type="entry name" value="OS02G0832600 PROTEIN"/>
    <property type="match status" value="1"/>
</dbReference>
<dbReference type="AlphaFoldDB" id="A0A843TI09"/>
<evidence type="ECO:0000313" key="3">
    <source>
        <dbReference type="Proteomes" id="UP000652761"/>
    </source>
</evidence>
<organism evidence="2 3">
    <name type="scientific">Colocasia esculenta</name>
    <name type="common">Wild taro</name>
    <name type="synonym">Arum esculentum</name>
    <dbReference type="NCBI Taxonomy" id="4460"/>
    <lineage>
        <taxon>Eukaryota</taxon>
        <taxon>Viridiplantae</taxon>
        <taxon>Streptophyta</taxon>
        <taxon>Embryophyta</taxon>
        <taxon>Tracheophyta</taxon>
        <taxon>Spermatophyta</taxon>
        <taxon>Magnoliopsida</taxon>
        <taxon>Liliopsida</taxon>
        <taxon>Araceae</taxon>
        <taxon>Aroideae</taxon>
        <taxon>Colocasieae</taxon>
        <taxon>Colocasia</taxon>
    </lineage>
</organism>
<comment type="caution">
    <text evidence="2">The sequence shown here is derived from an EMBL/GenBank/DDBJ whole genome shotgun (WGS) entry which is preliminary data.</text>
</comment>
<feature type="region of interest" description="Disordered" evidence="1">
    <location>
        <begin position="266"/>
        <end position="287"/>
    </location>
</feature>
<proteinExistence type="predicted"/>
<evidence type="ECO:0000313" key="2">
    <source>
        <dbReference type="EMBL" id="MQL69184.1"/>
    </source>
</evidence>
<dbReference type="Proteomes" id="UP000652761">
    <property type="component" value="Unassembled WGS sequence"/>
</dbReference>
<name>A0A843TI09_COLES</name>
<dbReference type="PANTHER" id="PTHR34484">
    <property type="entry name" value="OS02G0832600 PROTEIN"/>
    <property type="match status" value="1"/>
</dbReference>
<evidence type="ECO:0000256" key="1">
    <source>
        <dbReference type="SAM" id="MobiDB-lite"/>
    </source>
</evidence>
<gene>
    <name evidence="2" type="ORF">Taro_001468</name>
</gene>
<keyword evidence="3" id="KW-1185">Reference proteome</keyword>
<protein>
    <submittedName>
        <fullName evidence="2">Uncharacterized protein</fullName>
    </submittedName>
</protein>
<accession>A0A843TI09</accession>
<reference evidence="2" key="1">
    <citation type="submission" date="2017-07" db="EMBL/GenBank/DDBJ databases">
        <title>Taro Niue Genome Assembly and Annotation.</title>
        <authorList>
            <person name="Atibalentja N."/>
            <person name="Keating K."/>
            <person name="Fields C.J."/>
        </authorList>
    </citation>
    <scope>NUCLEOTIDE SEQUENCE</scope>
    <source>
        <strain evidence="2">Niue_2</strain>
        <tissue evidence="2">Leaf</tissue>
    </source>
</reference>
<sequence length="287" mass="31072">MGFGSARPVFSGAGAMLGCRVNWKGKKVADRRKKSAAAAAAVSGGGVGGVPDAGFSGYKPPALSELQSQNRAKAFRFYPKKKFARFAPYAPRNTTSFIIQAKKAGGIASLVSPCPVTPAILPTPGSPPPRRTWWTWPRRSGALMGSRWCTHKRVRSTAQLYTRPLPTSQSLWSLPDDRNVLWSGYWCKNFTCLARVNATGKGFFKCADCFNLTHHEAPGRWMQVAYADPSTNQTSDFLIEQVLAIKLGQIRVGLDFSVGTGTFAAKQRRGGGGKQDQGTGVAAGRRW</sequence>
<dbReference type="EMBL" id="NMUH01000030">
    <property type="protein sequence ID" value="MQL69184.1"/>
    <property type="molecule type" value="Genomic_DNA"/>
</dbReference>